<feature type="domain" description="F-box/LRR-repeat protein 15/At3g58940/PEG3-like LRR" evidence="2">
    <location>
        <begin position="50"/>
        <end position="168"/>
    </location>
</feature>
<comment type="caution">
    <text evidence="3">The sequence shown here is derived from an EMBL/GenBank/DDBJ whole genome shotgun (WGS) entry which is preliminary data.</text>
</comment>
<keyword evidence="4" id="KW-1185">Reference proteome</keyword>
<dbReference type="SUPFAM" id="SSF81383">
    <property type="entry name" value="F-box domain"/>
    <property type="match status" value="1"/>
</dbReference>
<organism evidence="3 4">
    <name type="scientific">Microthlaspi erraticum</name>
    <dbReference type="NCBI Taxonomy" id="1685480"/>
    <lineage>
        <taxon>Eukaryota</taxon>
        <taxon>Viridiplantae</taxon>
        <taxon>Streptophyta</taxon>
        <taxon>Embryophyta</taxon>
        <taxon>Tracheophyta</taxon>
        <taxon>Spermatophyta</taxon>
        <taxon>Magnoliopsida</taxon>
        <taxon>eudicotyledons</taxon>
        <taxon>Gunneridae</taxon>
        <taxon>Pentapetalae</taxon>
        <taxon>rosids</taxon>
        <taxon>malvids</taxon>
        <taxon>Brassicales</taxon>
        <taxon>Brassicaceae</taxon>
        <taxon>Coluteocarpeae</taxon>
        <taxon>Microthlaspi</taxon>
    </lineage>
</organism>
<dbReference type="InterPro" id="IPR032675">
    <property type="entry name" value="LRR_dom_sf"/>
</dbReference>
<reference evidence="3" key="1">
    <citation type="submission" date="2020-01" db="EMBL/GenBank/DDBJ databases">
        <authorList>
            <person name="Mishra B."/>
        </authorList>
    </citation>
    <scope>NUCLEOTIDE SEQUENCE [LARGE SCALE GENOMIC DNA]</scope>
</reference>
<dbReference type="InterPro" id="IPR050232">
    <property type="entry name" value="FBL13/AtMIF1-like"/>
</dbReference>
<dbReference type="Gene3D" id="3.80.10.10">
    <property type="entry name" value="Ribonuclease Inhibitor"/>
    <property type="match status" value="1"/>
</dbReference>
<protein>
    <submittedName>
        <fullName evidence="3">Uncharacterized protein</fullName>
    </submittedName>
</protein>
<feature type="domain" description="F-box" evidence="1">
    <location>
        <begin position="2"/>
        <end position="27"/>
    </location>
</feature>
<evidence type="ECO:0000259" key="2">
    <source>
        <dbReference type="Pfam" id="PF24758"/>
    </source>
</evidence>
<dbReference type="InterPro" id="IPR036047">
    <property type="entry name" value="F-box-like_dom_sf"/>
</dbReference>
<dbReference type="InterPro" id="IPR001810">
    <property type="entry name" value="F-box_dom"/>
</dbReference>
<accession>A0A6D2IC86</accession>
<dbReference type="PANTHER" id="PTHR31900">
    <property type="entry name" value="F-BOX/RNI SUPERFAMILY PROTEIN-RELATED"/>
    <property type="match status" value="1"/>
</dbReference>
<evidence type="ECO:0000259" key="1">
    <source>
        <dbReference type="Pfam" id="PF00646"/>
    </source>
</evidence>
<sequence>MLSCVPTKDVVATSLLSKRWRSLLSNKAPVLDYLHLYLGGECPIVDIGLWIEIAVTRHVRELEISIPTSKEGRSVGLPSSVYTSETLESLTLSNCVLLDVPVNVCLPSLKSLSLELVDYIDNASLPHLLSGCPNLEVLFLQRYDGEATTSSTVVVPSLQRLTIWDTSSATCGRFVIDVPFFEVP</sequence>
<proteinExistence type="predicted"/>
<evidence type="ECO:0000313" key="3">
    <source>
        <dbReference type="EMBL" id="CAA7025387.1"/>
    </source>
</evidence>
<dbReference type="PANTHER" id="PTHR31900:SF34">
    <property type="entry name" value="EMB|CAB62440.1-RELATED"/>
    <property type="match status" value="1"/>
</dbReference>
<evidence type="ECO:0000313" key="4">
    <source>
        <dbReference type="Proteomes" id="UP000467841"/>
    </source>
</evidence>
<dbReference type="SUPFAM" id="SSF52047">
    <property type="entry name" value="RNI-like"/>
    <property type="match status" value="1"/>
</dbReference>
<dbReference type="Proteomes" id="UP000467841">
    <property type="component" value="Unassembled WGS sequence"/>
</dbReference>
<dbReference type="Pfam" id="PF24758">
    <property type="entry name" value="LRR_At5g56370"/>
    <property type="match status" value="1"/>
</dbReference>
<dbReference type="Pfam" id="PF00646">
    <property type="entry name" value="F-box"/>
    <property type="match status" value="1"/>
</dbReference>
<dbReference type="InterPro" id="IPR055411">
    <property type="entry name" value="LRR_FXL15/At3g58940/PEG3-like"/>
</dbReference>
<dbReference type="AlphaFoldDB" id="A0A6D2IC86"/>
<name>A0A6D2IC86_9BRAS</name>
<dbReference type="OrthoDB" id="612216at2759"/>
<gene>
    <name evidence="3" type="ORF">MERR_LOCUS12622</name>
</gene>
<dbReference type="EMBL" id="CACVBM020000999">
    <property type="protein sequence ID" value="CAA7025387.1"/>
    <property type="molecule type" value="Genomic_DNA"/>
</dbReference>